<dbReference type="InterPro" id="IPR002638">
    <property type="entry name" value="Quinolinate_PRibosylTrfase_C"/>
</dbReference>
<sequence length="282" mass="29933">MDFPLQIAAEIERNVLAALAEDIGGGDLTALLATVGRRAAGTVVSREDAVLAGCDWFESSFRHLDPDVRISWSADDGERIAAGQVLCEIDADTRALLTAERTALNFLQLLSGTATITRRYVDAVAGTGARIVDTRKTLPGLRIAQKYAVRCGGGTNHRLGLYDGILIKENHIMAAGGITAAFTRARTLACDGVFIQVEVETLEQLAEALDAGAALILLDNMNLAQMRQAVGLTAGRAQLEASGGVNLETVRAIAETGVDRISIGALTKDVRAIDLSLRHVEQ</sequence>
<organism evidence="16 17">
    <name type="scientific">Sulfurisoma sediminicola</name>
    <dbReference type="NCBI Taxonomy" id="1381557"/>
    <lineage>
        <taxon>Bacteria</taxon>
        <taxon>Pseudomonadati</taxon>
        <taxon>Pseudomonadota</taxon>
        <taxon>Betaproteobacteria</taxon>
        <taxon>Nitrosomonadales</taxon>
        <taxon>Sterolibacteriaceae</taxon>
        <taxon>Sulfurisoma</taxon>
    </lineage>
</organism>
<evidence type="ECO:0000256" key="13">
    <source>
        <dbReference type="PIRSR" id="PIRSR006250-1"/>
    </source>
</evidence>
<gene>
    <name evidence="16" type="ORF">DFR35_1918</name>
</gene>
<dbReference type="GO" id="GO:0009435">
    <property type="term" value="P:NAD+ biosynthetic process"/>
    <property type="evidence" value="ECO:0007669"/>
    <property type="project" value="UniProtKB-UniPathway"/>
</dbReference>
<keyword evidence="8 12" id="KW-0808">Transferase</keyword>
<evidence type="ECO:0000256" key="2">
    <source>
        <dbReference type="ARBA" id="ARBA00004893"/>
    </source>
</evidence>
<dbReference type="GO" id="GO:0005737">
    <property type="term" value="C:cytoplasm"/>
    <property type="evidence" value="ECO:0007669"/>
    <property type="project" value="TreeGrafter"/>
</dbReference>
<feature type="domain" description="Quinolinate phosphoribosyl transferase N-terminal" evidence="15">
    <location>
        <begin position="29"/>
        <end position="111"/>
    </location>
</feature>
<dbReference type="SUPFAM" id="SSF54675">
    <property type="entry name" value="Nicotinate/Quinolinate PRTase N-terminal domain-like"/>
    <property type="match status" value="1"/>
</dbReference>
<feature type="binding site" evidence="13">
    <location>
        <begin position="134"/>
        <end position="136"/>
    </location>
    <ligand>
        <name>substrate</name>
    </ligand>
</feature>
<evidence type="ECO:0000259" key="14">
    <source>
        <dbReference type="Pfam" id="PF01729"/>
    </source>
</evidence>
<evidence type="ECO:0000256" key="7">
    <source>
        <dbReference type="ARBA" id="ARBA00022676"/>
    </source>
</evidence>
<comment type="catalytic activity">
    <reaction evidence="10">
        <text>nicotinate beta-D-ribonucleotide + CO2 + diphosphate = quinolinate + 5-phospho-alpha-D-ribose 1-diphosphate + 2 H(+)</text>
        <dbReference type="Rhea" id="RHEA:12733"/>
        <dbReference type="ChEBI" id="CHEBI:15378"/>
        <dbReference type="ChEBI" id="CHEBI:16526"/>
        <dbReference type="ChEBI" id="CHEBI:29959"/>
        <dbReference type="ChEBI" id="CHEBI:33019"/>
        <dbReference type="ChEBI" id="CHEBI:57502"/>
        <dbReference type="ChEBI" id="CHEBI:58017"/>
        <dbReference type="EC" id="2.4.2.19"/>
    </reaction>
</comment>
<feature type="binding site" evidence="13">
    <location>
        <position position="219"/>
    </location>
    <ligand>
        <name>substrate</name>
    </ligand>
</feature>
<dbReference type="AlphaFoldDB" id="A0A497XE53"/>
<feature type="binding site" evidence="13">
    <location>
        <begin position="263"/>
        <end position="265"/>
    </location>
    <ligand>
        <name>substrate</name>
    </ligand>
</feature>
<feature type="domain" description="Quinolinate phosphoribosyl transferase C-terminal" evidence="14">
    <location>
        <begin position="114"/>
        <end position="278"/>
    </location>
</feature>
<feature type="binding site" evidence="13">
    <location>
        <begin position="242"/>
        <end position="244"/>
    </location>
    <ligand>
        <name>substrate</name>
    </ligand>
</feature>
<evidence type="ECO:0000256" key="5">
    <source>
        <dbReference type="ARBA" id="ARBA00011944"/>
    </source>
</evidence>
<comment type="pathway">
    <text evidence="2">Cofactor biosynthesis; NAD(+) biosynthesis; nicotinate D-ribonucleotide from quinolinate: step 1/1.</text>
</comment>
<dbReference type="UniPathway" id="UPA00253">
    <property type="reaction ID" value="UER00331"/>
</dbReference>
<dbReference type="GO" id="GO:0004514">
    <property type="term" value="F:nicotinate-nucleotide diphosphorylase (carboxylating) activity"/>
    <property type="evidence" value="ECO:0007669"/>
    <property type="project" value="UniProtKB-EC"/>
</dbReference>
<evidence type="ECO:0000313" key="17">
    <source>
        <dbReference type="Proteomes" id="UP000268908"/>
    </source>
</evidence>
<dbReference type="PANTHER" id="PTHR32179:SF3">
    <property type="entry name" value="NICOTINATE-NUCLEOTIDE PYROPHOSPHORYLASE [CARBOXYLATING]"/>
    <property type="match status" value="1"/>
</dbReference>
<dbReference type="FunFam" id="3.20.20.70:FF:000030">
    <property type="entry name" value="Nicotinate-nucleotide pyrophosphorylase, carboxylating"/>
    <property type="match status" value="1"/>
</dbReference>
<feature type="binding site" evidence="13">
    <location>
        <position position="101"/>
    </location>
    <ligand>
        <name>substrate</name>
    </ligand>
</feature>
<evidence type="ECO:0000256" key="1">
    <source>
        <dbReference type="ARBA" id="ARBA00003237"/>
    </source>
</evidence>
<evidence type="ECO:0000256" key="6">
    <source>
        <dbReference type="ARBA" id="ARBA00022642"/>
    </source>
</evidence>
<keyword evidence="6" id="KW-0662">Pyridine nucleotide biosynthesis</keyword>
<dbReference type="EC" id="2.4.2.19" evidence="5"/>
<evidence type="ECO:0000256" key="10">
    <source>
        <dbReference type="ARBA" id="ARBA00047445"/>
    </source>
</evidence>
<feature type="binding site" evidence="13">
    <location>
        <position position="158"/>
    </location>
    <ligand>
        <name>substrate</name>
    </ligand>
</feature>
<evidence type="ECO:0000313" key="16">
    <source>
        <dbReference type="EMBL" id="RLJ65261.1"/>
    </source>
</evidence>
<dbReference type="InterPro" id="IPR036068">
    <property type="entry name" value="Nicotinate_pribotase-like_C"/>
</dbReference>
<dbReference type="CDD" id="cd01572">
    <property type="entry name" value="QPRTase"/>
    <property type="match status" value="1"/>
</dbReference>
<keyword evidence="17" id="KW-1185">Reference proteome</keyword>
<evidence type="ECO:0000256" key="4">
    <source>
        <dbReference type="ARBA" id="ARBA00011218"/>
    </source>
</evidence>
<dbReference type="GO" id="GO:0034213">
    <property type="term" value="P:quinolinate catabolic process"/>
    <property type="evidence" value="ECO:0007669"/>
    <property type="project" value="TreeGrafter"/>
</dbReference>
<dbReference type="Proteomes" id="UP000268908">
    <property type="component" value="Unassembled WGS sequence"/>
</dbReference>
<evidence type="ECO:0000259" key="15">
    <source>
        <dbReference type="Pfam" id="PF02749"/>
    </source>
</evidence>
<dbReference type="NCBIfam" id="TIGR00078">
    <property type="entry name" value="nadC"/>
    <property type="match status" value="1"/>
</dbReference>
<keyword evidence="7 12" id="KW-0328">Glycosyltransferase</keyword>
<evidence type="ECO:0000256" key="9">
    <source>
        <dbReference type="ARBA" id="ARBA00033102"/>
    </source>
</evidence>
<feature type="binding site" evidence="13">
    <location>
        <position position="168"/>
    </location>
    <ligand>
        <name>substrate</name>
    </ligand>
</feature>
<dbReference type="Gene3D" id="3.90.1170.20">
    <property type="entry name" value="Quinolinate phosphoribosyl transferase, N-terminal domain"/>
    <property type="match status" value="1"/>
</dbReference>
<dbReference type="RefSeq" id="WP_243642609.1">
    <property type="nucleotide sequence ID" value="NZ_BHVV01000008.1"/>
</dbReference>
<evidence type="ECO:0000256" key="8">
    <source>
        <dbReference type="ARBA" id="ARBA00022679"/>
    </source>
</evidence>
<dbReference type="Pfam" id="PF01729">
    <property type="entry name" value="QRPTase_C"/>
    <property type="match status" value="1"/>
</dbReference>
<dbReference type="InterPro" id="IPR004393">
    <property type="entry name" value="NadC"/>
</dbReference>
<dbReference type="InterPro" id="IPR037128">
    <property type="entry name" value="Quinolinate_PRibosylTase_N_sf"/>
</dbReference>
<accession>A0A497XE53</accession>
<proteinExistence type="inferred from homology"/>
<dbReference type="Pfam" id="PF02749">
    <property type="entry name" value="QRPTase_N"/>
    <property type="match status" value="1"/>
</dbReference>
<reference evidence="16 17" key="1">
    <citation type="submission" date="2018-10" db="EMBL/GenBank/DDBJ databases">
        <title>Genomic Encyclopedia of Type Strains, Phase IV (KMG-IV): sequencing the most valuable type-strain genomes for metagenomic binning, comparative biology and taxonomic classification.</title>
        <authorList>
            <person name="Goeker M."/>
        </authorList>
    </citation>
    <scope>NUCLEOTIDE SEQUENCE [LARGE SCALE GENOMIC DNA]</scope>
    <source>
        <strain evidence="16 17">DSM 26916</strain>
    </source>
</reference>
<comment type="caution">
    <text evidence="16">The sequence shown here is derived from an EMBL/GenBank/DDBJ whole genome shotgun (WGS) entry which is preliminary data.</text>
</comment>
<protein>
    <recommendedName>
        <fullName evidence="11">Probable nicotinate-nucleotide pyrophosphorylase [carboxylating]</fullName>
        <ecNumber evidence="5">2.4.2.19</ecNumber>
    </recommendedName>
    <alternativeName>
        <fullName evidence="9">Quinolinate phosphoribosyltransferase [decarboxylating]</fullName>
    </alternativeName>
</protein>
<dbReference type="FunFam" id="3.90.1170.20:FF:000001">
    <property type="entry name" value="Nicotinate-nucleotide diphosphorylase (Carboxylating)"/>
    <property type="match status" value="1"/>
</dbReference>
<dbReference type="PIRSF" id="PIRSF006250">
    <property type="entry name" value="NadC_ModD"/>
    <property type="match status" value="1"/>
</dbReference>
<dbReference type="Gene3D" id="3.20.20.70">
    <property type="entry name" value="Aldolase class I"/>
    <property type="match status" value="1"/>
</dbReference>
<comment type="function">
    <text evidence="1">Involved in the catabolism of quinolinic acid (QA).</text>
</comment>
<dbReference type="InterPro" id="IPR027277">
    <property type="entry name" value="NadC/ModD"/>
</dbReference>
<evidence type="ECO:0000256" key="3">
    <source>
        <dbReference type="ARBA" id="ARBA00009400"/>
    </source>
</evidence>
<comment type="similarity">
    <text evidence="3 12">Belongs to the NadC/ModD family.</text>
</comment>
<dbReference type="PANTHER" id="PTHR32179">
    <property type="entry name" value="NICOTINATE-NUCLEOTIDE PYROPHOSPHORYLASE [CARBOXYLATING]"/>
    <property type="match status" value="1"/>
</dbReference>
<dbReference type="InterPro" id="IPR022412">
    <property type="entry name" value="Quinolinate_PRibosylTrfase_N"/>
</dbReference>
<name>A0A497XE53_9PROT</name>
<dbReference type="SUPFAM" id="SSF51690">
    <property type="entry name" value="Nicotinate/Quinolinate PRTase C-terminal domain-like"/>
    <property type="match status" value="1"/>
</dbReference>
<dbReference type="InterPro" id="IPR013785">
    <property type="entry name" value="Aldolase_TIM"/>
</dbReference>
<evidence type="ECO:0000256" key="12">
    <source>
        <dbReference type="PIRNR" id="PIRNR006250"/>
    </source>
</evidence>
<feature type="binding site" evidence="13">
    <location>
        <position position="198"/>
    </location>
    <ligand>
        <name>substrate</name>
    </ligand>
</feature>
<comment type="subunit">
    <text evidence="4">Hexamer formed by 3 homodimers.</text>
</comment>
<dbReference type="EMBL" id="RCCI01000005">
    <property type="protein sequence ID" value="RLJ65261.1"/>
    <property type="molecule type" value="Genomic_DNA"/>
</dbReference>
<evidence type="ECO:0000256" key="11">
    <source>
        <dbReference type="ARBA" id="ARBA00069173"/>
    </source>
</evidence>